<feature type="transmembrane region" description="Helical" evidence="1">
    <location>
        <begin position="369"/>
        <end position="393"/>
    </location>
</feature>
<dbReference type="EMBL" id="REGN01003315">
    <property type="protein sequence ID" value="RNA23302.1"/>
    <property type="molecule type" value="Genomic_DNA"/>
</dbReference>
<evidence type="ECO:0000256" key="1">
    <source>
        <dbReference type="SAM" id="Phobius"/>
    </source>
</evidence>
<feature type="chain" id="PRO_5018125405" evidence="2">
    <location>
        <begin position="22"/>
        <end position="589"/>
    </location>
</feature>
<evidence type="ECO:0000313" key="4">
    <source>
        <dbReference type="Proteomes" id="UP000276133"/>
    </source>
</evidence>
<keyword evidence="1" id="KW-0472">Membrane</keyword>
<keyword evidence="2" id="KW-0732">Signal</keyword>
<dbReference type="Proteomes" id="UP000276133">
    <property type="component" value="Unassembled WGS sequence"/>
</dbReference>
<organism evidence="3 4">
    <name type="scientific">Brachionus plicatilis</name>
    <name type="common">Marine rotifer</name>
    <name type="synonym">Brachionus muelleri</name>
    <dbReference type="NCBI Taxonomy" id="10195"/>
    <lineage>
        <taxon>Eukaryota</taxon>
        <taxon>Metazoa</taxon>
        <taxon>Spiralia</taxon>
        <taxon>Gnathifera</taxon>
        <taxon>Rotifera</taxon>
        <taxon>Eurotatoria</taxon>
        <taxon>Monogononta</taxon>
        <taxon>Pseudotrocha</taxon>
        <taxon>Ploima</taxon>
        <taxon>Brachionidae</taxon>
        <taxon>Brachionus</taxon>
    </lineage>
</organism>
<gene>
    <name evidence="3" type="ORF">BpHYR1_042405</name>
</gene>
<feature type="signal peptide" evidence="2">
    <location>
        <begin position="1"/>
        <end position="21"/>
    </location>
</feature>
<proteinExistence type="predicted"/>
<evidence type="ECO:0000256" key="2">
    <source>
        <dbReference type="SAM" id="SignalP"/>
    </source>
</evidence>
<protein>
    <submittedName>
        <fullName evidence="3">Uncharacterized protein</fullName>
    </submittedName>
</protein>
<keyword evidence="1" id="KW-0812">Transmembrane</keyword>
<dbReference type="SUPFAM" id="SSF63825">
    <property type="entry name" value="YWTD domain"/>
    <property type="match status" value="1"/>
</dbReference>
<evidence type="ECO:0000313" key="3">
    <source>
        <dbReference type="EMBL" id="RNA23302.1"/>
    </source>
</evidence>
<dbReference type="AlphaFoldDB" id="A0A3M7RI99"/>
<name>A0A3M7RI99_BRAPC</name>
<keyword evidence="4" id="KW-1185">Reference proteome</keyword>
<keyword evidence="1" id="KW-1133">Transmembrane helix</keyword>
<dbReference type="OrthoDB" id="10363164at2759"/>
<comment type="caution">
    <text evidence="3">The sequence shown here is derived from an EMBL/GenBank/DDBJ whole genome shotgun (WGS) entry which is preliminary data.</text>
</comment>
<reference evidence="3 4" key="1">
    <citation type="journal article" date="2018" name="Sci. Rep.">
        <title>Genomic signatures of local adaptation to the degree of environmental predictability in rotifers.</title>
        <authorList>
            <person name="Franch-Gras L."/>
            <person name="Hahn C."/>
            <person name="Garcia-Roger E.M."/>
            <person name="Carmona M.J."/>
            <person name="Serra M."/>
            <person name="Gomez A."/>
        </authorList>
    </citation>
    <scope>NUCLEOTIDE SEQUENCE [LARGE SCALE GENOMIC DNA]</scope>
    <source>
        <strain evidence="3">HYR1</strain>
    </source>
</reference>
<sequence length="589" mass="68285">MILKPFHLTIFLIGLAKLFSSKSIIIANYHNVLLYFPREYGGNDDIRVVFDVRNVTFGTFKYIPVVVDVAYDSFLNHAYCYLESAVTSYILLLKWAGGAWCYQILFEFPASQFSKYMYHSIVLMDDFLYWTTDRYIMTGRTAGYEKRLLLQPGWNRLYSMSQDYQNQLIYVSAFDYTENAIFKCSLRLFSCQKLLTSSFPINYVLFNQFSGKLYATSMQGSNGRFLFRYEDDFKALVPVQTVDEDLSSILFLSQDFAVYSNQQTITVSNNINKFNSSRKTSPKMVDPYALQYIFSFNQQINFETYPYPYFFTDYQNLLYKNSLYLFYYYICGMDVVESDQAFVPQMDLNNNFLYIGDCQTRFMDERNAILVPSVIGGCVGLVLIIVVVMVCLWRSAMCRPRVDRLRSRMGLVAETNRSMASDDSMDEKKESNLVYSLQSELYDKEPINLGMIDCSRYRFQPSLSIDSSSSDELKFKTVSPMSSVSANSANRVKFSDRKIEHFYDKEEVPKHSKMYHLEKDQSGFGSKDGFCGSPSYSDYRDELERNDKKLSKYFTNCDISLYGSNSNNYIDMVKSIGDDVTSLESKIMI</sequence>
<accession>A0A3M7RI99</accession>